<dbReference type="Proteomes" id="UP001597018">
    <property type="component" value="Unassembled WGS sequence"/>
</dbReference>
<protein>
    <submittedName>
        <fullName evidence="1">Uncharacterized protein</fullName>
    </submittedName>
</protein>
<accession>A0ABW3FQ60</accession>
<gene>
    <name evidence="1" type="ORF">ACFQ16_04530</name>
</gene>
<keyword evidence="2" id="KW-1185">Reference proteome</keyword>
<comment type="caution">
    <text evidence="1">The sequence shown here is derived from an EMBL/GenBank/DDBJ whole genome shotgun (WGS) entry which is preliminary data.</text>
</comment>
<sequence>MAEDTELDMLITVVVAADDEQAARTACRDLVHRTGGRIVDCADCSDEEPGCWAVAIRRDCAESGRHVAALSRTVRNFLRELGPDFARHRVSCEPPTAWTVVDHPDLMGDLVEGGERMLVEVWSDGQVLTGRVSQVDSSSE</sequence>
<organism evidence="1 2">
    <name type="scientific">Saccharopolyspora rosea</name>
    <dbReference type="NCBI Taxonomy" id="524884"/>
    <lineage>
        <taxon>Bacteria</taxon>
        <taxon>Bacillati</taxon>
        <taxon>Actinomycetota</taxon>
        <taxon>Actinomycetes</taxon>
        <taxon>Pseudonocardiales</taxon>
        <taxon>Pseudonocardiaceae</taxon>
        <taxon>Saccharopolyspora</taxon>
    </lineage>
</organism>
<reference evidence="2" key="1">
    <citation type="journal article" date="2019" name="Int. J. Syst. Evol. Microbiol.">
        <title>The Global Catalogue of Microorganisms (GCM) 10K type strain sequencing project: providing services to taxonomists for standard genome sequencing and annotation.</title>
        <authorList>
            <consortium name="The Broad Institute Genomics Platform"/>
            <consortium name="The Broad Institute Genome Sequencing Center for Infectious Disease"/>
            <person name="Wu L."/>
            <person name="Ma J."/>
        </authorList>
    </citation>
    <scope>NUCLEOTIDE SEQUENCE [LARGE SCALE GENOMIC DNA]</scope>
    <source>
        <strain evidence="2">CCUG 56401</strain>
    </source>
</reference>
<name>A0ABW3FQ60_9PSEU</name>
<dbReference type="RefSeq" id="WP_263250838.1">
    <property type="nucleotide sequence ID" value="NZ_BAABLT010000033.1"/>
</dbReference>
<proteinExistence type="predicted"/>
<dbReference type="EMBL" id="JBHTIW010000002">
    <property type="protein sequence ID" value="MFD0919004.1"/>
    <property type="molecule type" value="Genomic_DNA"/>
</dbReference>
<evidence type="ECO:0000313" key="2">
    <source>
        <dbReference type="Proteomes" id="UP001597018"/>
    </source>
</evidence>
<evidence type="ECO:0000313" key="1">
    <source>
        <dbReference type="EMBL" id="MFD0919004.1"/>
    </source>
</evidence>